<keyword evidence="3" id="KW-1185">Reference proteome</keyword>
<dbReference type="GO" id="GO:0020037">
    <property type="term" value="F:heme binding"/>
    <property type="evidence" value="ECO:0007669"/>
    <property type="project" value="TreeGrafter"/>
</dbReference>
<comment type="caution">
    <text evidence="2">The sequence shown here is derived from an EMBL/GenBank/DDBJ whole genome shotgun (WGS) entry which is preliminary data.</text>
</comment>
<dbReference type="InterPro" id="IPR000572">
    <property type="entry name" value="OxRdtase_Mopterin-bd_dom"/>
</dbReference>
<dbReference type="Gene3D" id="3.90.420.10">
    <property type="entry name" value="Oxidoreductase, molybdopterin-binding domain"/>
    <property type="match status" value="1"/>
</dbReference>
<dbReference type="Proteomes" id="UP000784294">
    <property type="component" value="Unassembled WGS sequence"/>
</dbReference>
<dbReference type="InterPro" id="IPR008335">
    <property type="entry name" value="Mopterin_OxRdtase_euk"/>
</dbReference>
<dbReference type="PANTHER" id="PTHR19372:SF7">
    <property type="entry name" value="SULFITE OXIDASE, MITOCHONDRIAL"/>
    <property type="match status" value="1"/>
</dbReference>
<protein>
    <recommendedName>
        <fullName evidence="1">Oxidoreductase molybdopterin-binding domain-containing protein</fullName>
    </recommendedName>
</protein>
<dbReference type="GO" id="GO:0006790">
    <property type="term" value="P:sulfur compound metabolic process"/>
    <property type="evidence" value="ECO:0007669"/>
    <property type="project" value="TreeGrafter"/>
</dbReference>
<evidence type="ECO:0000259" key="1">
    <source>
        <dbReference type="Pfam" id="PF00174"/>
    </source>
</evidence>
<dbReference type="OrthoDB" id="10051395at2759"/>
<dbReference type="PANTHER" id="PTHR19372">
    <property type="entry name" value="SULFITE REDUCTASE"/>
    <property type="match status" value="1"/>
</dbReference>
<accession>A0A448XL29</accession>
<dbReference type="InterPro" id="IPR036374">
    <property type="entry name" value="OxRdtase_Mopterin-bd_sf"/>
</dbReference>
<organism evidence="2 3">
    <name type="scientific">Protopolystoma xenopodis</name>
    <dbReference type="NCBI Taxonomy" id="117903"/>
    <lineage>
        <taxon>Eukaryota</taxon>
        <taxon>Metazoa</taxon>
        <taxon>Spiralia</taxon>
        <taxon>Lophotrochozoa</taxon>
        <taxon>Platyhelminthes</taxon>
        <taxon>Monogenea</taxon>
        <taxon>Polyopisthocotylea</taxon>
        <taxon>Polystomatidea</taxon>
        <taxon>Polystomatidae</taxon>
        <taxon>Protopolystoma</taxon>
    </lineage>
</organism>
<dbReference type="Pfam" id="PF00174">
    <property type="entry name" value="Oxidored_molyb"/>
    <property type="match status" value="1"/>
</dbReference>
<evidence type="ECO:0000313" key="3">
    <source>
        <dbReference type="Proteomes" id="UP000784294"/>
    </source>
</evidence>
<dbReference type="GO" id="GO:0043546">
    <property type="term" value="F:molybdopterin cofactor binding"/>
    <property type="evidence" value="ECO:0007669"/>
    <property type="project" value="TreeGrafter"/>
</dbReference>
<dbReference type="PRINTS" id="PR00407">
    <property type="entry name" value="EUMOPTERIN"/>
</dbReference>
<dbReference type="SUPFAM" id="SSF56524">
    <property type="entry name" value="Oxidoreductase molybdopterin-binding domain"/>
    <property type="match status" value="1"/>
</dbReference>
<reference evidence="2" key="1">
    <citation type="submission" date="2018-11" db="EMBL/GenBank/DDBJ databases">
        <authorList>
            <consortium name="Pathogen Informatics"/>
        </authorList>
    </citation>
    <scope>NUCLEOTIDE SEQUENCE</scope>
</reference>
<name>A0A448XL29_9PLAT</name>
<dbReference type="EMBL" id="CAAALY010260528">
    <property type="protein sequence ID" value="VEL39231.1"/>
    <property type="molecule type" value="Genomic_DNA"/>
</dbReference>
<dbReference type="AlphaFoldDB" id="A0A448XL29"/>
<evidence type="ECO:0000313" key="2">
    <source>
        <dbReference type="EMBL" id="VEL39231.1"/>
    </source>
</evidence>
<sequence>MDRDPTGGFFGASLPIDYVLNLSNDIILAYEMNGEPLPLDHGSPLRLIVPGAIGARQVKWLCKSVDLFATDLCMYIPRFVFE</sequence>
<proteinExistence type="predicted"/>
<gene>
    <name evidence="2" type="ORF">PXEA_LOCUS32671</name>
</gene>
<feature type="domain" description="Oxidoreductase molybdopterin-binding" evidence="1">
    <location>
        <begin position="8"/>
        <end position="63"/>
    </location>
</feature>
<dbReference type="GO" id="GO:0008482">
    <property type="term" value="F:sulfite oxidase activity"/>
    <property type="evidence" value="ECO:0007669"/>
    <property type="project" value="TreeGrafter"/>
</dbReference>